<evidence type="ECO:0000256" key="6">
    <source>
        <dbReference type="ARBA" id="ARBA00023136"/>
    </source>
</evidence>
<dbReference type="GO" id="GO:0005886">
    <property type="term" value="C:plasma membrane"/>
    <property type="evidence" value="ECO:0007669"/>
    <property type="project" value="UniProtKB-SubCell"/>
</dbReference>
<dbReference type="PANTHER" id="PTHR23513:SF9">
    <property type="entry name" value="ENTEROBACTIN EXPORTER ENTS"/>
    <property type="match status" value="1"/>
</dbReference>
<keyword evidence="5 8" id="KW-1133">Transmembrane helix</keyword>
<comment type="subcellular location">
    <subcellularLocation>
        <location evidence="1">Cell membrane</location>
        <topology evidence="1">Multi-pass membrane protein</topology>
    </subcellularLocation>
</comment>
<evidence type="ECO:0000256" key="1">
    <source>
        <dbReference type="ARBA" id="ARBA00004651"/>
    </source>
</evidence>
<feature type="transmembrane region" description="Helical" evidence="8">
    <location>
        <begin position="316"/>
        <end position="334"/>
    </location>
</feature>
<dbReference type="PANTHER" id="PTHR23513">
    <property type="entry name" value="INTEGRAL MEMBRANE EFFLUX PROTEIN-RELATED"/>
    <property type="match status" value="1"/>
</dbReference>
<evidence type="ECO:0000256" key="8">
    <source>
        <dbReference type="SAM" id="Phobius"/>
    </source>
</evidence>
<organism evidence="9">
    <name type="scientific">mine drainage metagenome</name>
    <dbReference type="NCBI Taxonomy" id="410659"/>
    <lineage>
        <taxon>unclassified sequences</taxon>
        <taxon>metagenomes</taxon>
        <taxon>ecological metagenomes</taxon>
    </lineage>
</organism>
<dbReference type="InterPro" id="IPR010290">
    <property type="entry name" value="TM_effector"/>
</dbReference>
<gene>
    <name evidence="9" type="ORF">B1B_03096</name>
</gene>
<dbReference type="Pfam" id="PF05977">
    <property type="entry name" value="MFS_3"/>
    <property type="match status" value="1"/>
</dbReference>
<dbReference type="CDD" id="cd06173">
    <property type="entry name" value="MFS_MefA_like"/>
    <property type="match status" value="1"/>
</dbReference>
<feature type="transmembrane region" description="Helical" evidence="8">
    <location>
        <begin position="340"/>
        <end position="361"/>
    </location>
</feature>
<feature type="transmembrane region" description="Helical" evidence="8">
    <location>
        <begin position="253"/>
        <end position="274"/>
    </location>
</feature>
<feature type="transmembrane region" description="Helical" evidence="8">
    <location>
        <begin position="286"/>
        <end position="304"/>
    </location>
</feature>
<dbReference type="SUPFAM" id="SSF103473">
    <property type="entry name" value="MFS general substrate transporter"/>
    <property type="match status" value="1"/>
</dbReference>
<evidence type="ECO:0000256" key="3">
    <source>
        <dbReference type="ARBA" id="ARBA00022475"/>
    </source>
</evidence>
<reference evidence="9" key="1">
    <citation type="submission" date="2013-08" db="EMBL/GenBank/DDBJ databases">
        <authorList>
            <person name="Mendez C."/>
            <person name="Richter M."/>
            <person name="Ferrer M."/>
            <person name="Sanchez J."/>
        </authorList>
    </citation>
    <scope>NUCLEOTIDE SEQUENCE</scope>
</reference>
<feature type="transmembrane region" description="Helical" evidence="8">
    <location>
        <begin position="70"/>
        <end position="91"/>
    </location>
</feature>
<keyword evidence="3" id="KW-1003">Cell membrane</keyword>
<dbReference type="InterPro" id="IPR036259">
    <property type="entry name" value="MFS_trans_sf"/>
</dbReference>
<dbReference type="PRINTS" id="PR01988">
    <property type="entry name" value="EXPORTERBACE"/>
</dbReference>
<feature type="region of interest" description="Disordered" evidence="7">
    <location>
        <begin position="1"/>
        <end position="26"/>
    </location>
</feature>
<sequence length="380" mass="39376">MDGQGERPIDAPSPGPAPDASPRDRGPSYGRTLRNRSFLFVWIAQLVSQSGDFIFEVALLWLVLEVTGSAFYVGVMAAGTILPGVVLGPFLGVYVDRWNRRRTLIATNVIEGVIVAGLSLLVLAGRVDVGGLFVVVLGLGSGATLVRTATSAYVPSVVAVDDLPPANSLLQFSGSFNQIVGLSIGGVFVAAFGVALPIEYDAVSFFAAAVLVALVPRSQTGHREPLPATPGRFRTEFAEGLDFIRRHRFMVELIAIGVIVNFFGNGLTALLAPYTRFVLHSGPEVYGVLGAMVAAGSLVGGLAIGAVDTHRTAGRYLFGGGVVLGAAILAVGFATTVPFALAAMLAVGVTLAVVNVPLGVCCRPRCRAGSSAGSARRSGP</sequence>
<dbReference type="Gene3D" id="1.20.1250.20">
    <property type="entry name" value="MFS general substrate transporter like domains"/>
    <property type="match status" value="1"/>
</dbReference>
<proteinExistence type="predicted"/>
<feature type="transmembrane region" description="Helical" evidence="8">
    <location>
        <begin position="179"/>
        <end position="196"/>
    </location>
</feature>
<feature type="transmembrane region" description="Helical" evidence="8">
    <location>
        <begin position="38"/>
        <end position="64"/>
    </location>
</feature>
<dbReference type="AlphaFoldDB" id="T1BYV0"/>
<comment type="caution">
    <text evidence="9">The sequence shown here is derived from an EMBL/GenBank/DDBJ whole genome shotgun (WGS) entry which is preliminary data.</text>
</comment>
<keyword evidence="6 8" id="KW-0472">Membrane</keyword>
<evidence type="ECO:0000313" key="9">
    <source>
        <dbReference type="EMBL" id="EQD73673.1"/>
    </source>
</evidence>
<name>T1BYV0_9ZZZZ</name>
<evidence type="ECO:0000256" key="2">
    <source>
        <dbReference type="ARBA" id="ARBA00022448"/>
    </source>
</evidence>
<accession>T1BYV0</accession>
<feature type="transmembrane region" description="Helical" evidence="8">
    <location>
        <begin position="103"/>
        <end position="123"/>
    </location>
</feature>
<keyword evidence="4 8" id="KW-0812">Transmembrane</keyword>
<evidence type="ECO:0000256" key="7">
    <source>
        <dbReference type="SAM" id="MobiDB-lite"/>
    </source>
</evidence>
<evidence type="ECO:0000256" key="5">
    <source>
        <dbReference type="ARBA" id="ARBA00022989"/>
    </source>
</evidence>
<protein>
    <submittedName>
        <fullName evidence="9">Major facilitator superfamily MFS-1</fullName>
    </submittedName>
</protein>
<keyword evidence="2" id="KW-0813">Transport</keyword>
<feature type="transmembrane region" description="Helical" evidence="8">
    <location>
        <begin position="129"/>
        <end position="146"/>
    </location>
</feature>
<evidence type="ECO:0000256" key="4">
    <source>
        <dbReference type="ARBA" id="ARBA00022692"/>
    </source>
</evidence>
<dbReference type="InterPro" id="IPR022324">
    <property type="entry name" value="Bacilysin_exporter_BacE_put"/>
</dbReference>
<reference evidence="9" key="2">
    <citation type="journal article" date="2014" name="ISME J.">
        <title>Microbial stratification in low pH oxic and suboxic macroscopic growths along an acid mine drainage.</title>
        <authorList>
            <person name="Mendez-Garcia C."/>
            <person name="Mesa V."/>
            <person name="Sprenger R.R."/>
            <person name="Richter M."/>
            <person name="Diez M.S."/>
            <person name="Solano J."/>
            <person name="Bargiela R."/>
            <person name="Golyshina O.V."/>
            <person name="Manteca A."/>
            <person name="Ramos J.L."/>
            <person name="Gallego J.R."/>
            <person name="Llorente I."/>
            <person name="Martins Dos Santos V.A."/>
            <person name="Jensen O.N."/>
            <person name="Pelaez A.I."/>
            <person name="Sanchez J."/>
            <person name="Ferrer M."/>
        </authorList>
    </citation>
    <scope>NUCLEOTIDE SEQUENCE</scope>
</reference>
<dbReference type="EMBL" id="AUZY01001878">
    <property type="protein sequence ID" value="EQD73673.1"/>
    <property type="molecule type" value="Genomic_DNA"/>
</dbReference>